<dbReference type="Gene3D" id="3.30.1370.60">
    <property type="entry name" value="Hypothetical oxidoreductase yiak, domain 2"/>
    <property type="match status" value="1"/>
</dbReference>
<accession>A0A1V1NRZ7</accession>
<dbReference type="InterPro" id="IPR036111">
    <property type="entry name" value="Mal/L-sulfo/L-lacto_DH-like_sf"/>
</dbReference>
<keyword evidence="2" id="KW-0560">Oxidoreductase</keyword>
<dbReference type="PANTHER" id="PTHR11091:SF0">
    <property type="entry name" value="MALATE DEHYDROGENASE"/>
    <property type="match status" value="1"/>
</dbReference>
<sequence>MTLYCHLLRKQDQLSAKLLFPQLSLRLLIIVLQIIIGEKYMRRFDSNLLKSAMKNVLKNNAVNEDSIYHVTESLIQTSLRGVDSHGINLFPHYINAIKSGRINKEPNLTITETAPSTVIVNADNAFGHHAGAIAMNYAIKMAKKTGLVAVSVRNSTHFGAAAYFALKSSGKKIALDFHLLMPMHLLKHLDQKNLFLEQIQFVLRLL</sequence>
<dbReference type="AlphaFoldDB" id="A0A1V1NRZ7"/>
<protein>
    <recommendedName>
        <fullName evidence="5">Malate/L-lactate dehydrogenase</fullName>
    </recommendedName>
</protein>
<dbReference type="InterPro" id="IPR043144">
    <property type="entry name" value="Mal/L-sulf/L-lact_DH-like_ah"/>
</dbReference>
<dbReference type="SUPFAM" id="SSF89733">
    <property type="entry name" value="L-sulfolactate dehydrogenase-like"/>
    <property type="match status" value="1"/>
</dbReference>
<proteinExistence type="inferred from homology"/>
<evidence type="ECO:0000256" key="2">
    <source>
        <dbReference type="ARBA" id="ARBA00023002"/>
    </source>
</evidence>
<evidence type="ECO:0008006" key="5">
    <source>
        <dbReference type="Google" id="ProtNLM"/>
    </source>
</evidence>
<reference evidence="4" key="1">
    <citation type="submission" date="2012-11" db="EMBL/GenBank/DDBJ databases">
        <authorList>
            <person name="Lucero-Rivera Y.E."/>
            <person name="Tovar-Ramirez D."/>
        </authorList>
    </citation>
    <scope>NUCLEOTIDE SEQUENCE [LARGE SCALE GENOMIC DNA]</scope>
    <source>
        <strain evidence="4">Araruama</strain>
    </source>
</reference>
<dbReference type="PANTHER" id="PTHR11091">
    <property type="entry name" value="OXIDOREDUCTASE-RELATED"/>
    <property type="match status" value="1"/>
</dbReference>
<comment type="caution">
    <text evidence="3">The sequence shown here is derived from an EMBL/GenBank/DDBJ whole genome shotgun (WGS) entry which is preliminary data.</text>
</comment>
<dbReference type="InterPro" id="IPR003767">
    <property type="entry name" value="Malate/L-lactate_DH-like"/>
</dbReference>
<dbReference type="InterPro" id="IPR043143">
    <property type="entry name" value="Mal/L-sulf/L-lact_DH-like_NADP"/>
</dbReference>
<dbReference type="Gene3D" id="1.10.1530.10">
    <property type="match status" value="1"/>
</dbReference>
<organism evidence="3 4">
    <name type="scientific">Candidatus Magnetoglobus multicellularis str. Araruama</name>
    <dbReference type="NCBI Taxonomy" id="890399"/>
    <lineage>
        <taxon>Bacteria</taxon>
        <taxon>Pseudomonadati</taxon>
        <taxon>Thermodesulfobacteriota</taxon>
        <taxon>Desulfobacteria</taxon>
        <taxon>Desulfobacterales</taxon>
        <taxon>Desulfobacteraceae</taxon>
        <taxon>Candidatus Magnetoglobus</taxon>
    </lineage>
</organism>
<dbReference type="EMBL" id="ATBP01002918">
    <property type="protein sequence ID" value="ETR65341.1"/>
    <property type="molecule type" value="Genomic_DNA"/>
</dbReference>
<comment type="similarity">
    <text evidence="1">Belongs to the LDH2/MDH2 oxidoreductase family.</text>
</comment>
<dbReference type="Pfam" id="PF02615">
    <property type="entry name" value="Ldh_2"/>
    <property type="match status" value="1"/>
</dbReference>
<dbReference type="Proteomes" id="UP000189670">
    <property type="component" value="Unassembled WGS sequence"/>
</dbReference>
<dbReference type="GO" id="GO:0016491">
    <property type="term" value="F:oxidoreductase activity"/>
    <property type="evidence" value="ECO:0007669"/>
    <property type="project" value="UniProtKB-KW"/>
</dbReference>
<name>A0A1V1NRZ7_9BACT</name>
<evidence type="ECO:0000313" key="4">
    <source>
        <dbReference type="Proteomes" id="UP000189670"/>
    </source>
</evidence>
<evidence type="ECO:0000313" key="3">
    <source>
        <dbReference type="EMBL" id="ETR65341.1"/>
    </source>
</evidence>
<gene>
    <name evidence="3" type="ORF">OMM_06077</name>
</gene>
<evidence type="ECO:0000256" key="1">
    <source>
        <dbReference type="ARBA" id="ARBA00006056"/>
    </source>
</evidence>